<evidence type="ECO:0000313" key="2">
    <source>
        <dbReference type="EMBL" id="XBS49794.1"/>
    </source>
</evidence>
<organism evidence="2">
    <name type="scientific">Salmonella phage SalP219</name>
    <dbReference type="NCBI Taxonomy" id="3158864"/>
    <lineage>
        <taxon>Viruses</taxon>
        <taxon>Duplodnaviria</taxon>
        <taxon>Heunggongvirae</taxon>
        <taxon>Uroviricota</taxon>
        <taxon>Caudoviricetes</taxon>
        <taxon>Vequintavirinae</taxon>
        <taxon>Seunavirus</taxon>
    </lineage>
</organism>
<proteinExistence type="predicted"/>
<dbReference type="SUPFAM" id="SSF53955">
    <property type="entry name" value="Lysozyme-like"/>
    <property type="match status" value="1"/>
</dbReference>
<dbReference type="GO" id="GO:0006032">
    <property type="term" value="P:chitin catabolic process"/>
    <property type="evidence" value="ECO:0007669"/>
    <property type="project" value="InterPro"/>
</dbReference>
<dbReference type="GO" id="GO:0016998">
    <property type="term" value="P:cell wall macromolecule catabolic process"/>
    <property type="evidence" value="ECO:0007669"/>
    <property type="project" value="InterPro"/>
</dbReference>
<dbReference type="InterPro" id="IPR023346">
    <property type="entry name" value="Lysozyme-like_dom_sf"/>
</dbReference>
<dbReference type="GO" id="GO:0004568">
    <property type="term" value="F:chitinase activity"/>
    <property type="evidence" value="ECO:0007669"/>
    <property type="project" value="InterPro"/>
</dbReference>
<dbReference type="PANTHER" id="PTHR34408">
    <property type="entry name" value="FAMILY PROTEIN, PUTATIVE-RELATED"/>
    <property type="match status" value="1"/>
</dbReference>
<dbReference type="InterPro" id="IPR052354">
    <property type="entry name" value="Cell_Wall_Dynamics_Protein"/>
</dbReference>
<evidence type="ECO:0000259" key="1">
    <source>
        <dbReference type="Pfam" id="PF00182"/>
    </source>
</evidence>
<feature type="domain" description="Glycoside hydrolase family 19 catalytic" evidence="1">
    <location>
        <begin position="141"/>
        <end position="198"/>
    </location>
</feature>
<accession>A0AAU7PIQ1</accession>
<dbReference type="EMBL" id="PP595732">
    <property type="protein sequence ID" value="XBS49794.1"/>
    <property type="molecule type" value="Genomic_DNA"/>
</dbReference>
<dbReference type="Pfam" id="PF00182">
    <property type="entry name" value="Glyco_hydro_19"/>
    <property type="match status" value="1"/>
</dbReference>
<name>A0AAU7PIQ1_9CAUD</name>
<protein>
    <submittedName>
        <fullName evidence="2">Endolysin</fullName>
    </submittedName>
</protein>
<reference evidence="2" key="1">
    <citation type="submission" date="2024-04" db="EMBL/GenBank/DDBJ databases">
        <authorList>
            <person name="Jaglan A.B."/>
            <person name="Vashisth M."/>
            <person name="Anand T."/>
            <person name="Virmani N."/>
            <person name="Bera B."/>
            <person name="Vaid R."/>
        </authorList>
    </citation>
    <scope>NUCLEOTIDE SEQUENCE</scope>
</reference>
<sequence length="236" mass="25258">MNAAIAEIQRMLINGGFSVGKGGADGLYGPATKSALQKCIAQATSGKNEGGTLKLTQAQLDKIFPVGASSGRNAKFLGALNDLFEKTNINTVNRIAGFLSQIGVESGEFRYVRELGNNSYFDKYDTGPIAERLGNTPQKDGDGAKYKGRGLIQITGLANYKACGKALGLDLVNHPELLEQPEYAVASAGWYWNMRNINAACDADDIVKITKLVNGGTNHLAERTAYYKKAKSVLTS</sequence>
<dbReference type="Gene3D" id="1.10.530.10">
    <property type="match status" value="1"/>
</dbReference>
<dbReference type="InterPro" id="IPR000726">
    <property type="entry name" value="Glyco_hydro_19_cat"/>
</dbReference>